<evidence type="ECO:0000256" key="3">
    <source>
        <dbReference type="ARBA" id="ARBA00023163"/>
    </source>
</evidence>
<accession>A0A926EVR6</accession>
<dbReference type="PANTHER" id="PTHR30514:SF18">
    <property type="entry name" value="RPIR-FAMILY TRANSCRIPTIONAL REGULATOR"/>
    <property type="match status" value="1"/>
</dbReference>
<name>A0A926EVR6_9FIRM</name>
<dbReference type="SUPFAM" id="SSF46689">
    <property type="entry name" value="Homeodomain-like"/>
    <property type="match status" value="1"/>
</dbReference>
<feature type="domain" description="HTH rpiR-type" evidence="4">
    <location>
        <begin position="2"/>
        <end position="78"/>
    </location>
</feature>
<comment type="caution">
    <text evidence="6">The sequence shown here is derived from an EMBL/GenBank/DDBJ whole genome shotgun (WGS) entry which is preliminary data.</text>
</comment>
<dbReference type="InterPro" id="IPR001347">
    <property type="entry name" value="SIS_dom"/>
</dbReference>
<dbReference type="InterPro" id="IPR047640">
    <property type="entry name" value="RpiR-like"/>
</dbReference>
<dbReference type="InterPro" id="IPR035472">
    <property type="entry name" value="RpiR-like_SIS"/>
</dbReference>
<dbReference type="GO" id="GO:0003677">
    <property type="term" value="F:DNA binding"/>
    <property type="evidence" value="ECO:0007669"/>
    <property type="project" value="UniProtKB-KW"/>
</dbReference>
<dbReference type="InterPro" id="IPR036388">
    <property type="entry name" value="WH-like_DNA-bd_sf"/>
</dbReference>
<dbReference type="InterPro" id="IPR000281">
    <property type="entry name" value="HTH_RpiR"/>
</dbReference>
<dbReference type="GO" id="GO:0097367">
    <property type="term" value="F:carbohydrate derivative binding"/>
    <property type="evidence" value="ECO:0007669"/>
    <property type="project" value="InterPro"/>
</dbReference>
<dbReference type="Pfam" id="PF01380">
    <property type="entry name" value="SIS"/>
    <property type="match status" value="1"/>
</dbReference>
<evidence type="ECO:0000256" key="1">
    <source>
        <dbReference type="ARBA" id="ARBA00023015"/>
    </source>
</evidence>
<proteinExistence type="predicted"/>
<dbReference type="Gene3D" id="3.40.50.10490">
    <property type="entry name" value="Glucose-6-phosphate isomerase like protein, domain 1"/>
    <property type="match status" value="1"/>
</dbReference>
<dbReference type="GO" id="GO:0003700">
    <property type="term" value="F:DNA-binding transcription factor activity"/>
    <property type="evidence" value="ECO:0007669"/>
    <property type="project" value="InterPro"/>
</dbReference>
<evidence type="ECO:0000313" key="7">
    <source>
        <dbReference type="Proteomes" id="UP000601171"/>
    </source>
</evidence>
<keyword evidence="1" id="KW-0805">Transcription regulation</keyword>
<organism evidence="6 7">
    <name type="scientific">Paratissierella segnis</name>
    <dbReference type="NCBI Taxonomy" id="2763679"/>
    <lineage>
        <taxon>Bacteria</taxon>
        <taxon>Bacillati</taxon>
        <taxon>Bacillota</taxon>
        <taxon>Tissierellia</taxon>
        <taxon>Tissierellales</taxon>
        <taxon>Tissierellaceae</taxon>
        <taxon>Paratissierella</taxon>
    </lineage>
</organism>
<keyword evidence="2" id="KW-0238">DNA-binding</keyword>
<sequence>MENIIKIIYKKYDGFTNSKKLIADYILNNFNNIVYDTLSTLAQKIGVSTTSIIRFAKDLGFDGYSELQESIRNYTRSDDPFNVVKNFKELENENLAELFENSLKKDIENLNKTIHSISKEDLEKSIDLLANSRKVYVIGYNDSFTLAYYMALRLSQVRESVHLLQSVGNMNPMELATSNDKDLMLAFLFPMYSLNTINIINKAKQNGTKVLIVTSNDATRIKHLGDVLLPTYVYGLGVRESLIAAVSLSDYLASAVALVNPDESRKLITYADRIYQTGYYLDSN</sequence>
<dbReference type="Pfam" id="PF01418">
    <property type="entry name" value="HTH_6"/>
    <property type="match status" value="1"/>
</dbReference>
<dbReference type="CDD" id="cd05013">
    <property type="entry name" value="SIS_RpiR"/>
    <property type="match status" value="1"/>
</dbReference>
<reference evidence="6" key="1">
    <citation type="submission" date="2020-08" db="EMBL/GenBank/DDBJ databases">
        <title>Genome public.</title>
        <authorList>
            <person name="Liu C."/>
            <person name="Sun Q."/>
        </authorList>
    </citation>
    <scope>NUCLEOTIDE SEQUENCE</scope>
    <source>
        <strain evidence="6">BX21</strain>
    </source>
</reference>
<dbReference type="PANTHER" id="PTHR30514">
    <property type="entry name" value="GLUCOKINASE"/>
    <property type="match status" value="1"/>
</dbReference>
<gene>
    <name evidence="6" type="ORF">H8707_03790</name>
</gene>
<evidence type="ECO:0000313" key="6">
    <source>
        <dbReference type="EMBL" id="MBC8587359.1"/>
    </source>
</evidence>
<dbReference type="AlphaFoldDB" id="A0A926EVR6"/>
<keyword evidence="3" id="KW-0804">Transcription</keyword>
<evidence type="ECO:0000256" key="2">
    <source>
        <dbReference type="ARBA" id="ARBA00023125"/>
    </source>
</evidence>
<evidence type="ECO:0000259" key="4">
    <source>
        <dbReference type="PROSITE" id="PS51071"/>
    </source>
</evidence>
<protein>
    <submittedName>
        <fullName evidence="6">MurR/RpiR family transcriptional regulator</fullName>
    </submittedName>
</protein>
<dbReference type="Proteomes" id="UP000601171">
    <property type="component" value="Unassembled WGS sequence"/>
</dbReference>
<dbReference type="GO" id="GO:1901135">
    <property type="term" value="P:carbohydrate derivative metabolic process"/>
    <property type="evidence" value="ECO:0007669"/>
    <property type="project" value="InterPro"/>
</dbReference>
<dbReference type="PROSITE" id="PS51071">
    <property type="entry name" value="HTH_RPIR"/>
    <property type="match status" value="1"/>
</dbReference>
<dbReference type="InterPro" id="IPR046348">
    <property type="entry name" value="SIS_dom_sf"/>
</dbReference>
<keyword evidence="7" id="KW-1185">Reference proteome</keyword>
<dbReference type="SUPFAM" id="SSF53697">
    <property type="entry name" value="SIS domain"/>
    <property type="match status" value="1"/>
</dbReference>
<dbReference type="Gene3D" id="1.10.10.10">
    <property type="entry name" value="Winged helix-like DNA-binding domain superfamily/Winged helix DNA-binding domain"/>
    <property type="match status" value="1"/>
</dbReference>
<evidence type="ECO:0000259" key="5">
    <source>
        <dbReference type="PROSITE" id="PS51464"/>
    </source>
</evidence>
<dbReference type="PROSITE" id="PS51464">
    <property type="entry name" value="SIS"/>
    <property type="match status" value="1"/>
</dbReference>
<dbReference type="EMBL" id="JACRTG010000010">
    <property type="protein sequence ID" value="MBC8587359.1"/>
    <property type="molecule type" value="Genomic_DNA"/>
</dbReference>
<dbReference type="InterPro" id="IPR009057">
    <property type="entry name" value="Homeodomain-like_sf"/>
</dbReference>
<feature type="domain" description="SIS" evidence="5">
    <location>
        <begin position="125"/>
        <end position="264"/>
    </location>
</feature>